<evidence type="ECO:0000256" key="2">
    <source>
        <dbReference type="ARBA" id="ARBA00022692"/>
    </source>
</evidence>
<dbReference type="Gene3D" id="2.60.120.260">
    <property type="entry name" value="Galactose-binding domain-like"/>
    <property type="match status" value="1"/>
</dbReference>
<evidence type="ECO:0000259" key="6">
    <source>
        <dbReference type="PROSITE" id="PS51469"/>
    </source>
</evidence>
<evidence type="ECO:0000256" key="4">
    <source>
        <dbReference type="ARBA" id="ARBA00023136"/>
    </source>
</evidence>
<dbReference type="Pfam" id="PF07738">
    <property type="entry name" value="Sad1_UNC"/>
    <property type="match status" value="1"/>
</dbReference>
<evidence type="ECO:0000256" key="1">
    <source>
        <dbReference type="ARBA" id="ARBA00004370"/>
    </source>
</evidence>
<dbReference type="PANTHER" id="PTHR12911:SF8">
    <property type="entry name" value="KLAROID PROTEIN-RELATED"/>
    <property type="match status" value="1"/>
</dbReference>
<sequence>MSKVNESVLHTKQKWIAADTSCAPQERALVQGFGGLLGNLNQVQREYKESDAEEEVDEMGDDKEDDVTFFSSQQSSASKYQDFASLARDPNQSSVYERDDINGRNRTFGSARVSFHSHYMKSLSKWIKWSLSVVVRLILVVLNVTWLFLPLICCAIAIFAPTYLTTAIRYASRIPYLDQTTSAMSLQERGAMRSIMEEVLDSKLALIKSEIDAIRMSIDQQDQTIASIRSVQEYMQSAQLEQQKQTNIMDKSSTLSTYVERRISEGIQQVAAQLTHLEKTQDHFQAGMTSIVRYLEVEETTLLVSEQKTMSEKLQDWKSETEQDLLATIQSQFHKAEQQQFEQKLQDNTISSSSTMYGSKVDSSSQNELISVIEQTVQRIMEYKEDVDYASIANGALVIYQERDVFPRKQSSVISIFEALIHPFTKQPLYDQSFTTPSIFSPSLFSARDLLTEVVTPPWLSRHNGRPETALSETMEIGSCWAIGGHQANLSIRLSERIIPTSVSIHHIMRQVARDVTAAPNRFRLWGIVGNLMTYAIDHIPLGSYAYNRSASSSQTFKIVPAEELTIALDGITLSIESNHGNQDYTCLYRFQVHGKPNPSQ</sequence>
<feature type="transmembrane region" description="Helical" evidence="5">
    <location>
        <begin position="133"/>
        <end position="160"/>
    </location>
</feature>
<reference evidence="7" key="2">
    <citation type="submission" date="2011-02" db="EMBL/GenBank/DDBJ databases">
        <authorList>
            <person name="MacLean D."/>
        </authorList>
    </citation>
    <scope>NUCLEOTIDE SEQUENCE</scope>
</reference>
<evidence type="ECO:0000256" key="3">
    <source>
        <dbReference type="ARBA" id="ARBA00022989"/>
    </source>
</evidence>
<keyword evidence="3 5" id="KW-1133">Transmembrane helix</keyword>
<accession>F0WKK3</accession>
<dbReference type="InterPro" id="IPR012919">
    <property type="entry name" value="SUN_dom"/>
</dbReference>
<evidence type="ECO:0000256" key="5">
    <source>
        <dbReference type="SAM" id="Phobius"/>
    </source>
</evidence>
<evidence type="ECO:0000313" key="7">
    <source>
        <dbReference type="EMBL" id="CCA21809.1"/>
    </source>
</evidence>
<organism evidence="7">
    <name type="scientific">Albugo laibachii Nc14</name>
    <dbReference type="NCBI Taxonomy" id="890382"/>
    <lineage>
        <taxon>Eukaryota</taxon>
        <taxon>Sar</taxon>
        <taxon>Stramenopiles</taxon>
        <taxon>Oomycota</taxon>
        <taxon>Peronosporomycetes</taxon>
        <taxon>Albuginales</taxon>
        <taxon>Albuginaceae</taxon>
        <taxon>Albugo</taxon>
    </lineage>
</organism>
<dbReference type="AlphaFoldDB" id="F0WKK3"/>
<dbReference type="GO" id="GO:0043495">
    <property type="term" value="F:protein-membrane adaptor activity"/>
    <property type="evidence" value="ECO:0007669"/>
    <property type="project" value="TreeGrafter"/>
</dbReference>
<reference evidence="7" key="1">
    <citation type="journal article" date="2011" name="PLoS Biol.">
        <title>Gene gain and loss during evolution of obligate parasitism in the white rust pathogen of Arabidopsis thaliana.</title>
        <authorList>
            <person name="Kemen E."/>
            <person name="Gardiner A."/>
            <person name="Schultz-Larsen T."/>
            <person name="Kemen A.C."/>
            <person name="Balmuth A.L."/>
            <person name="Robert-Seilaniantz A."/>
            <person name="Bailey K."/>
            <person name="Holub E."/>
            <person name="Studholme D.J."/>
            <person name="Maclean D."/>
            <person name="Jones J.D."/>
        </authorList>
    </citation>
    <scope>NUCLEOTIDE SEQUENCE</scope>
</reference>
<protein>
    <submittedName>
        <fullName evidence="7">Uncharacterized protein AlNc14C134G7052</fullName>
    </submittedName>
</protein>
<comment type="subcellular location">
    <subcellularLocation>
        <location evidence="1">Membrane</location>
    </subcellularLocation>
</comment>
<name>F0WKK3_9STRA</name>
<dbReference type="HOGENOM" id="CLU_454496_0_0_1"/>
<dbReference type="EMBL" id="FR824179">
    <property type="protein sequence ID" value="CCA21809.1"/>
    <property type="molecule type" value="Genomic_DNA"/>
</dbReference>
<dbReference type="PROSITE" id="PS51469">
    <property type="entry name" value="SUN"/>
    <property type="match status" value="1"/>
</dbReference>
<gene>
    <name evidence="7" type="primary">AlNc14C134G7052</name>
    <name evidence="7" type="ORF">ALNC14_079520</name>
</gene>
<dbReference type="GO" id="GO:0034993">
    <property type="term" value="C:meiotic nuclear membrane microtubule tethering complex"/>
    <property type="evidence" value="ECO:0007669"/>
    <property type="project" value="TreeGrafter"/>
</dbReference>
<proteinExistence type="predicted"/>
<feature type="domain" description="SUN" evidence="6">
    <location>
        <begin position="412"/>
        <end position="598"/>
    </location>
</feature>
<keyword evidence="2 5" id="KW-0812">Transmembrane</keyword>
<dbReference type="InterPro" id="IPR045119">
    <property type="entry name" value="SUN1-5"/>
</dbReference>
<keyword evidence="4 5" id="KW-0472">Membrane</keyword>
<dbReference type="PANTHER" id="PTHR12911">
    <property type="entry name" value="SAD1/UNC-84-LIKE PROTEIN-RELATED"/>
    <property type="match status" value="1"/>
</dbReference>